<evidence type="ECO:0000256" key="1">
    <source>
        <dbReference type="ARBA" id="ARBA00001946"/>
    </source>
</evidence>
<sequence>MGYIEDLRSIVGHRPLILSGSGVAVFNHEDEMLLVKKFDGRWGIPGGFIELGESAEEAGRREVFEETGIEVGKLELVTVISGQQTYAKLKNKDEYYSVTIVYKTNDIVGGILKPDGIEVQEARFFGVGSLPVNLNPLITSMVKQYFPKFGL</sequence>
<organism evidence="4 5">
    <name type="scientific">Sporosarcina ureilytica</name>
    <dbReference type="NCBI Taxonomy" id="298596"/>
    <lineage>
        <taxon>Bacteria</taxon>
        <taxon>Bacillati</taxon>
        <taxon>Bacillota</taxon>
        <taxon>Bacilli</taxon>
        <taxon>Bacillales</taxon>
        <taxon>Caryophanaceae</taxon>
        <taxon>Sporosarcina</taxon>
    </lineage>
</organism>
<evidence type="ECO:0000256" key="2">
    <source>
        <dbReference type="ARBA" id="ARBA00022801"/>
    </source>
</evidence>
<keyword evidence="5" id="KW-1185">Reference proteome</keyword>
<dbReference type="InterPro" id="IPR015797">
    <property type="entry name" value="NUDIX_hydrolase-like_dom_sf"/>
</dbReference>
<name>A0A1D8JEJ9_9BACL</name>
<dbReference type="PANTHER" id="PTHR43046:SF2">
    <property type="entry name" value="8-OXO-DGTP DIPHOSPHATASE-RELATED"/>
    <property type="match status" value="1"/>
</dbReference>
<protein>
    <submittedName>
        <fullName evidence="4">DNA mismatch repair protein MutT</fullName>
    </submittedName>
</protein>
<gene>
    <name evidence="4" type="ORF">BI350_06040</name>
</gene>
<keyword evidence="2" id="KW-0378">Hydrolase</keyword>
<accession>A0A1D8JEJ9</accession>
<dbReference type="CDD" id="cd04677">
    <property type="entry name" value="NUDIX_Hydrolase"/>
    <property type="match status" value="1"/>
</dbReference>
<dbReference type="InterPro" id="IPR020476">
    <property type="entry name" value="Nudix_hydrolase"/>
</dbReference>
<evidence type="ECO:0000313" key="5">
    <source>
        <dbReference type="Proteomes" id="UP000185746"/>
    </source>
</evidence>
<dbReference type="InterPro" id="IPR000086">
    <property type="entry name" value="NUDIX_hydrolase_dom"/>
</dbReference>
<dbReference type="EMBL" id="CP017560">
    <property type="protein sequence ID" value="AOV07142.1"/>
    <property type="molecule type" value="Genomic_DNA"/>
</dbReference>
<dbReference type="PANTHER" id="PTHR43046">
    <property type="entry name" value="GDP-MANNOSE MANNOSYL HYDROLASE"/>
    <property type="match status" value="1"/>
</dbReference>
<dbReference type="Proteomes" id="UP000185746">
    <property type="component" value="Chromosome"/>
</dbReference>
<dbReference type="Gene3D" id="3.90.79.10">
    <property type="entry name" value="Nucleoside Triphosphate Pyrophosphohydrolase"/>
    <property type="match status" value="1"/>
</dbReference>
<dbReference type="KEGG" id="surl:BI350_06040"/>
<evidence type="ECO:0000313" key="4">
    <source>
        <dbReference type="EMBL" id="AOV07142.1"/>
    </source>
</evidence>
<feature type="domain" description="Nudix hydrolase" evidence="3">
    <location>
        <begin position="16"/>
        <end position="151"/>
    </location>
</feature>
<dbReference type="PROSITE" id="PS51462">
    <property type="entry name" value="NUDIX"/>
    <property type="match status" value="1"/>
</dbReference>
<dbReference type="PRINTS" id="PR00502">
    <property type="entry name" value="NUDIXFAMILY"/>
</dbReference>
<dbReference type="SUPFAM" id="SSF55811">
    <property type="entry name" value="Nudix"/>
    <property type="match status" value="1"/>
</dbReference>
<evidence type="ECO:0000259" key="3">
    <source>
        <dbReference type="PROSITE" id="PS51462"/>
    </source>
</evidence>
<comment type="cofactor">
    <cofactor evidence="1">
        <name>Mg(2+)</name>
        <dbReference type="ChEBI" id="CHEBI:18420"/>
    </cofactor>
</comment>
<dbReference type="Pfam" id="PF00293">
    <property type="entry name" value="NUDIX"/>
    <property type="match status" value="1"/>
</dbReference>
<reference evidence="4 5" key="1">
    <citation type="submission" date="2016-09" db="EMBL/GenBank/DDBJ databases">
        <title>Complete genome sequence of the Lysinibacillus sphaericus LMG 22257, a specie of Bacillus with ureolytic activity that can effectively biodeposit calcium carbonate.</title>
        <authorList>
            <person name="Yan W."/>
        </authorList>
    </citation>
    <scope>NUCLEOTIDE SEQUENCE [LARGE SCALE GENOMIC DNA]</scope>
    <source>
        <strain evidence="4 5">LMG 22257</strain>
    </source>
</reference>
<dbReference type="GO" id="GO:0016787">
    <property type="term" value="F:hydrolase activity"/>
    <property type="evidence" value="ECO:0007669"/>
    <property type="project" value="UniProtKB-KW"/>
</dbReference>
<proteinExistence type="predicted"/>
<dbReference type="AlphaFoldDB" id="A0A1D8JEJ9"/>
<dbReference type="RefSeq" id="WP_075527272.1">
    <property type="nucleotide sequence ID" value="NZ_CP017560.1"/>
</dbReference>